<comment type="caution">
    <text evidence="11">Lacks conserved residue(s) required for the propagation of feature annotation.</text>
</comment>
<keyword evidence="7 11" id="KW-0831">Ubiquinone biosynthesis</keyword>
<comment type="similarity">
    <text evidence="3 11">Belongs to the UbiA prenyltransferase family.</text>
</comment>
<evidence type="ECO:0000256" key="11">
    <source>
        <dbReference type="HAMAP-Rule" id="MF_01635"/>
    </source>
</evidence>
<comment type="subcellular location">
    <subcellularLocation>
        <location evidence="11">Cell inner membrane</location>
        <topology evidence="11">Multi-pass membrane protein</topology>
    </subcellularLocation>
    <subcellularLocation>
        <location evidence="2">Membrane</location>
        <topology evidence="2">Multi-pass membrane protein</topology>
    </subcellularLocation>
</comment>
<keyword evidence="8 11" id="KW-0812">Transmembrane</keyword>
<evidence type="ECO:0000256" key="7">
    <source>
        <dbReference type="ARBA" id="ARBA00022688"/>
    </source>
</evidence>
<keyword evidence="6 11" id="KW-0808">Transferase</keyword>
<feature type="transmembrane region" description="Helical" evidence="11">
    <location>
        <begin position="235"/>
        <end position="256"/>
    </location>
</feature>
<keyword evidence="10 11" id="KW-0472">Membrane</keyword>
<keyword evidence="11" id="KW-0460">Magnesium</keyword>
<keyword evidence="5 11" id="KW-0997">Cell inner membrane</keyword>
<keyword evidence="14" id="KW-1185">Reference proteome</keyword>
<comment type="function">
    <text evidence="11">Catalyzes the prenylation of para-hydroxybenzoate (PHB) with an all-trans polyprenyl group. Mediates the second step in the final reaction sequence of ubiquinone-8 (UQ-8) biosynthesis, which is the condensation of the polyisoprenoid side chain with PHB, generating the first membrane-bound Q intermediate 3-octaprenyl-4-hydroxybenzoate.</text>
</comment>
<dbReference type="CDD" id="cd13959">
    <property type="entry name" value="PT_UbiA_COQ2"/>
    <property type="match status" value="1"/>
</dbReference>
<protein>
    <recommendedName>
        <fullName evidence="11 12">4-hydroxybenzoate octaprenyltransferase</fullName>
        <ecNumber evidence="11 12">2.5.1.39</ecNumber>
    </recommendedName>
    <alternativeName>
        <fullName evidence="11">4-HB polyprenyltransferase</fullName>
    </alternativeName>
</protein>
<dbReference type="PANTHER" id="PTHR11048:SF28">
    <property type="entry name" value="4-HYDROXYBENZOATE POLYPRENYLTRANSFERASE, MITOCHONDRIAL"/>
    <property type="match status" value="1"/>
</dbReference>
<dbReference type="HAMAP" id="MF_01635">
    <property type="entry name" value="UbiA"/>
    <property type="match status" value="1"/>
</dbReference>
<keyword evidence="4 11" id="KW-1003">Cell membrane</keyword>
<comment type="catalytic activity">
    <reaction evidence="11">
        <text>all-trans-octaprenyl diphosphate + 4-hydroxybenzoate = 4-hydroxy-3-(all-trans-octaprenyl)benzoate + diphosphate</text>
        <dbReference type="Rhea" id="RHEA:27782"/>
        <dbReference type="ChEBI" id="CHEBI:1617"/>
        <dbReference type="ChEBI" id="CHEBI:17879"/>
        <dbReference type="ChEBI" id="CHEBI:33019"/>
        <dbReference type="ChEBI" id="CHEBI:57711"/>
        <dbReference type="EC" id="2.5.1.39"/>
    </reaction>
</comment>
<gene>
    <name evidence="11 13" type="primary">ubiA</name>
    <name evidence="13" type="ORF">NK718_11860</name>
</gene>
<comment type="cofactor">
    <cofactor evidence="1 11">
        <name>Mg(2+)</name>
        <dbReference type="ChEBI" id="CHEBI:18420"/>
    </cofactor>
</comment>
<dbReference type="PANTHER" id="PTHR11048">
    <property type="entry name" value="PRENYLTRANSFERASES"/>
    <property type="match status" value="1"/>
</dbReference>
<evidence type="ECO:0000256" key="5">
    <source>
        <dbReference type="ARBA" id="ARBA00022519"/>
    </source>
</evidence>
<dbReference type="Pfam" id="PF01040">
    <property type="entry name" value="UbiA"/>
    <property type="match status" value="1"/>
</dbReference>
<dbReference type="InterPro" id="IPR000537">
    <property type="entry name" value="UbiA_prenyltransferase"/>
</dbReference>
<evidence type="ECO:0000256" key="9">
    <source>
        <dbReference type="ARBA" id="ARBA00022989"/>
    </source>
</evidence>
<name>A0ABT1LCL6_9HYPH</name>
<evidence type="ECO:0000256" key="10">
    <source>
        <dbReference type="ARBA" id="ARBA00023136"/>
    </source>
</evidence>
<dbReference type="Gene3D" id="1.20.120.1780">
    <property type="entry name" value="UbiA prenyltransferase"/>
    <property type="match status" value="1"/>
</dbReference>
<evidence type="ECO:0000256" key="4">
    <source>
        <dbReference type="ARBA" id="ARBA00022475"/>
    </source>
</evidence>
<dbReference type="EMBL" id="JANCLU010000010">
    <property type="protein sequence ID" value="MCP8939214.1"/>
    <property type="molecule type" value="Genomic_DNA"/>
</dbReference>
<feature type="transmembrane region" description="Helical" evidence="11">
    <location>
        <begin position="142"/>
        <end position="160"/>
    </location>
</feature>
<dbReference type="Gene3D" id="1.10.357.140">
    <property type="entry name" value="UbiA prenyltransferase"/>
    <property type="match status" value="1"/>
</dbReference>
<comment type="caution">
    <text evidence="13">The sequence shown here is derived from an EMBL/GenBank/DDBJ whole genome shotgun (WGS) entry which is preliminary data.</text>
</comment>
<feature type="transmembrane region" description="Helical" evidence="11">
    <location>
        <begin position="116"/>
        <end position="136"/>
    </location>
</feature>
<dbReference type="InterPro" id="IPR006370">
    <property type="entry name" value="HB_polyprenyltransferase-like"/>
</dbReference>
<dbReference type="InterPro" id="IPR039653">
    <property type="entry name" value="Prenyltransferase"/>
</dbReference>
<feature type="transmembrane region" description="Helical" evidence="11">
    <location>
        <begin position="46"/>
        <end position="68"/>
    </location>
</feature>
<organism evidence="13 14">
    <name type="scientific">Alsobacter ponti</name>
    <dbReference type="NCBI Taxonomy" id="2962936"/>
    <lineage>
        <taxon>Bacteria</taxon>
        <taxon>Pseudomonadati</taxon>
        <taxon>Pseudomonadota</taxon>
        <taxon>Alphaproteobacteria</taxon>
        <taxon>Hyphomicrobiales</taxon>
        <taxon>Alsobacteraceae</taxon>
        <taxon>Alsobacter</taxon>
    </lineage>
</organism>
<sequence>MTPAGRIEAGDAPVPDAAPGNLVDRLAPASWRPYLRLARIDRPTGWWLLLLPCWWSTALAAGAGGSGFPSPATLALFWIGAVAMRGAGCTYNDIVDRDLDRQVERTRGRPIPAGQVTPRQAALFMAAQALVGLAVLLTFNRFAIGLGFASLAVVAAYPFMKRVTSWPQAVLGLAFSWGALMGWAAAFGALAWPAVALYAGAVFWTMGYDTIYAVQDFEDDGVAGIRSTARLFGAHTRLAVGILYGLAALGVAAALWGAGVGPAGLAGLAGFVAHLGWQLRTVRVDDPRGALRLFRANRDAGLLLFAGLAVDAALRAA</sequence>
<evidence type="ECO:0000256" key="6">
    <source>
        <dbReference type="ARBA" id="ARBA00022679"/>
    </source>
</evidence>
<dbReference type="EC" id="2.5.1.39" evidence="11 12"/>
<dbReference type="GO" id="GO:0008412">
    <property type="term" value="F:4-hydroxybenzoate polyprenyltransferase activity"/>
    <property type="evidence" value="ECO:0007669"/>
    <property type="project" value="UniProtKB-EC"/>
</dbReference>
<evidence type="ECO:0000256" key="2">
    <source>
        <dbReference type="ARBA" id="ARBA00004141"/>
    </source>
</evidence>
<dbReference type="NCBIfam" id="TIGR01474">
    <property type="entry name" value="ubiA_proteo"/>
    <property type="match status" value="1"/>
</dbReference>
<accession>A0ABT1LCL6</accession>
<evidence type="ECO:0000256" key="1">
    <source>
        <dbReference type="ARBA" id="ARBA00001946"/>
    </source>
</evidence>
<dbReference type="InterPro" id="IPR044878">
    <property type="entry name" value="UbiA_sf"/>
</dbReference>
<dbReference type="InterPro" id="IPR030470">
    <property type="entry name" value="UbiA_prenylTrfase_CS"/>
</dbReference>
<evidence type="ECO:0000256" key="3">
    <source>
        <dbReference type="ARBA" id="ARBA00005985"/>
    </source>
</evidence>
<dbReference type="RefSeq" id="WP_254742273.1">
    <property type="nucleotide sequence ID" value="NZ_JANCLU010000010.1"/>
</dbReference>
<dbReference type="PROSITE" id="PS00943">
    <property type="entry name" value="UBIA"/>
    <property type="match status" value="1"/>
</dbReference>
<evidence type="ECO:0000256" key="12">
    <source>
        <dbReference type="NCBIfam" id="TIGR01474"/>
    </source>
</evidence>
<comment type="pathway">
    <text evidence="11">Cofactor biosynthesis; ubiquinone biosynthesis.</text>
</comment>
<evidence type="ECO:0000313" key="13">
    <source>
        <dbReference type="EMBL" id="MCP8939214.1"/>
    </source>
</evidence>
<dbReference type="Proteomes" id="UP001205890">
    <property type="component" value="Unassembled WGS sequence"/>
</dbReference>
<keyword evidence="9 11" id="KW-1133">Transmembrane helix</keyword>
<proteinExistence type="inferred from homology"/>
<reference evidence="13 14" key="1">
    <citation type="submission" date="2022-07" db="EMBL/GenBank/DDBJ databases">
        <authorList>
            <person name="Li W.-J."/>
            <person name="Deng Q.-Q."/>
        </authorList>
    </citation>
    <scope>NUCLEOTIDE SEQUENCE [LARGE SCALE GENOMIC DNA]</scope>
    <source>
        <strain evidence="13 14">SYSU M60028</strain>
    </source>
</reference>
<evidence type="ECO:0000256" key="8">
    <source>
        <dbReference type="ARBA" id="ARBA00022692"/>
    </source>
</evidence>
<evidence type="ECO:0000313" key="14">
    <source>
        <dbReference type="Proteomes" id="UP001205890"/>
    </source>
</evidence>